<dbReference type="InterPro" id="IPR002347">
    <property type="entry name" value="SDR_fam"/>
</dbReference>
<dbReference type="PRINTS" id="PR00081">
    <property type="entry name" value="GDHRDH"/>
</dbReference>
<keyword evidence="2" id="KW-0560">Oxidoreductase</keyword>
<dbReference type="PANTHER" id="PTHR42760:SF133">
    <property type="entry name" value="3-OXOACYL-[ACYL-CARRIER-PROTEIN] REDUCTASE"/>
    <property type="match status" value="1"/>
</dbReference>
<proteinExistence type="inferred from homology"/>
<keyword evidence="4" id="KW-1185">Reference proteome</keyword>
<comment type="caution">
    <text evidence="3">The sequence shown here is derived from an EMBL/GenBank/DDBJ whole genome shotgun (WGS) entry which is preliminary data.</text>
</comment>
<reference evidence="3" key="1">
    <citation type="submission" date="2017-08" db="EMBL/GenBank/DDBJ databases">
        <authorList>
            <person name="Polle J.E."/>
            <person name="Barry K."/>
            <person name="Cushman J."/>
            <person name="Schmutz J."/>
            <person name="Tran D."/>
            <person name="Hathwaick L.T."/>
            <person name="Yim W.C."/>
            <person name="Jenkins J."/>
            <person name="Mckie-Krisberg Z.M."/>
            <person name="Prochnik S."/>
            <person name="Lindquist E."/>
            <person name="Dockter R.B."/>
            <person name="Adam C."/>
            <person name="Molina H."/>
            <person name="Bunkerborg J."/>
            <person name="Jin E."/>
            <person name="Buchheim M."/>
            <person name="Magnuson J."/>
        </authorList>
    </citation>
    <scope>NUCLEOTIDE SEQUENCE</scope>
    <source>
        <strain evidence="3">CCAP 19/18</strain>
    </source>
</reference>
<comment type="similarity">
    <text evidence="1">Belongs to the short-chain dehydrogenases/reductases (SDR) family.</text>
</comment>
<dbReference type="Pfam" id="PF13561">
    <property type="entry name" value="adh_short_C2"/>
    <property type="match status" value="1"/>
</dbReference>
<evidence type="ECO:0000313" key="3">
    <source>
        <dbReference type="EMBL" id="KAF5835784.1"/>
    </source>
</evidence>
<dbReference type="Proteomes" id="UP000815325">
    <property type="component" value="Unassembled WGS sequence"/>
</dbReference>
<evidence type="ECO:0000313" key="4">
    <source>
        <dbReference type="Proteomes" id="UP000815325"/>
    </source>
</evidence>
<dbReference type="PRINTS" id="PR00080">
    <property type="entry name" value="SDRFAMILY"/>
</dbReference>
<dbReference type="SUPFAM" id="SSF51735">
    <property type="entry name" value="NAD(P)-binding Rossmann-fold domains"/>
    <property type="match status" value="1"/>
</dbReference>
<dbReference type="PANTHER" id="PTHR42760">
    <property type="entry name" value="SHORT-CHAIN DEHYDROGENASES/REDUCTASES FAMILY MEMBER"/>
    <property type="match status" value="1"/>
</dbReference>
<dbReference type="InterPro" id="IPR036291">
    <property type="entry name" value="NAD(P)-bd_dom_sf"/>
</dbReference>
<evidence type="ECO:0000256" key="1">
    <source>
        <dbReference type="ARBA" id="ARBA00006484"/>
    </source>
</evidence>
<dbReference type="EMBL" id="MU069688">
    <property type="protein sequence ID" value="KAF5835784.1"/>
    <property type="molecule type" value="Genomic_DNA"/>
</dbReference>
<dbReference type="Gene3D" id="3.40.50.720">
    <property type="entry name" value="NAD(P)-binding Rossmann-like Domain"/>
    <property type="match status" value="1"/>
</dbReference>
<gene>
    <name evidence="3" type="ORF">DUNSADRAFT_6872</name>
</gene>
<name>A0ABQ7GME3_DUNSA</name>
<dbReference type="NCBIfam" id="NF005559">
    <property type="entry name" value="PRK07231.1"/>
    <property type="match status" value="1"/>
</dbReference>
<organism evidence="3 4">
    <name type="scientific">Dunaliella salina</name>
    <name type="common">Green alga</name>
    <name type="synonym">Protococcus salinus</name>
    <dbReference type="NCBI Taxonomy" id="3046"/>
    <lineage>
        <taxon>Eukaryota</taxon>
        <taxon>Viridiplantae</taxon>
        <taxon>Chlorophyta</taxon>
        <taxon>core chlorophytes</taxon>
        <taxon>Chlorophyceae</taxon>
        <taxon>CS clade</taxon>
        <taxon>Chlamydomonadales</taxon>
        <taxon>Dunaliellaceae</taxon>
        <taxon>Dunaliella</taxon>
    </lineage>
</organism>
<evidence type="ECO:0000256" key="2">
    <source>
        <dbReference type="ARBA" id="ARBA00023002"/>
    </source>
</evidence>
<accession>A0ABQ7GME3</accession>
<sequence>MHPFSGSRDLFAVAMNRLAGHTALVTGGARGIGLGIARTLGLQGAKVMAADVEVDQLKHGVEQLQAQGINAAAAPMDVRERAQVERAVQEAAAFGGGQLNILVANAGVLKAAPFLETSDQDFSYMTDVNLKGCFISCQAAARQMVKQKQENPQVPGSIVALSSMHSAISSPTFSAYDASKGGVTSLTRSMALALACHNIRVNAVGPGPVTTYMEKIFAGTEESVEKIKSQTPLRRFAEPEEIGHLVAFLASEEASFITGQTIYADGGALAQGFQT</sequence>
<protein>
    <submittedName>
        <fullName evidence="3">Uncharacterized protein</fullName>
    </submittedName>
</protein>